<reference evidence="2" key="1">
    <citation type="journal article" date="2021" name="bioRxiv">
        <title>Whole Genome Assembly and Annotation of Northern Wild Rice, Zizania palustris L., Supports a Whole Genome Duplication in the Zizania Genus.</title>
        <authorList>
            <person name="Haas M."/>
            <person name="Kono T."/>
            <person name="Macchietto M."/>
            <person name="Millas R."/>
            <person name="McGilp L."/>
            <person name="Shao M."/>
            <person name="Duquette J."/>
            <person name="Hirsch C.N."/>
            <person name="Kimball J."/>
        </authorList>
    </citation>
    <scope>NUCLEOTIDE SEQUENCE</scope>
    <source>
        <tissue evidence="2">Fresh leaf tissue</tissue>
    </source>
</reference>
<feature type="compositionally biased region" description="Low complexity" evidence="1">
    <location>
        <begin position="124"/>
        <end position="148"/>
    </location>
</feature>
<sequence>MHPLAARPLNNGCSRCNRALNFTNFAGGCLPSLATVAAANGAISAGGVSAMIRRSSTSTATATTVGMATCLASYVVATMLDVVERQSSELVSGAKEEIETKVFQTPFDPSCLAAARLPILAVPPTTRLPASRPPLRSAASPASLTSAPLTPPRLALPPTTHLSPASAVRRLARLPASAPLTPPNLALPPTTCLPASRPPPRSAASPASPPPHLSRLPTATAYRLFSEFSPSRFNPSRRWPASEGWRSTPYTPILLARSVRSS</sequence>
<protein>
    <submittedName>
        <fullName evidence="2">Uncharacterized protein</fullName>
    </submittedName>
</protein>
<dbReference type="AlphaFoldDB" id="A0A8J5T953"/>
<evidence type="ECO:0000256" key="1">
    <source>
        <dbReference type="SAM" id="MobiDB-lite"/>
    </source>
</evidence>
<dbReference type="PROSITE" id="PS51257">
    <property type="entry name" value="PROKAR_LIPOPROTEIN"/>
    <property type="match status" value="1"/>
</dbReference>
<evidence type="ECO:0000313" key="3">
    <source>
        <dbReference type="Proteomes" id="UP000729402"/>
    </source>
</evidence>
<reference evidence="2" key="2">
    <citation type="submission" date="2021-02" db="EMBL/GenBank/DDBJ databases">
        <authorList>
            <person name="Kimball J.A."/>
            <person name="Haas M.W."/>
            <person name="Macchietto M."/>
            <person name="Kono T."/>
            <person name="Duquette J."/>
            <person name="Shao M."/>
        </authorList>
    </citation>
    <scope>NUCLEOTIDE SEQUENCE</scope>
    <source>
        <tissue evidence="2">Fresh leaf tissue</tissue>
    </source>
</reference>
<accession>A0A8J5T953</accession>
<feature type="region of interest" description="Disordered" evidence="1">
    <location>
        <begin position="124"/>
        <end position="160"/>
    </location>
</feature>
<organism evidence="2 3">
    <name type="scientific">Zizania palustris</name>
    <name type="common">Northern wild rice</name>
    <dbReference type="NCBI Taxonomy" id="103762"/>
    <lineage>
        <taxon>Eukaryota</taxon>
        <taxon>Viridiplantae</taxon>
        <taxon>Streptophyta</taxon>
        <taxon>Embryophyta</taxon>
        <taxon>Tracheophyta</taxon>
        <taxon>Spermatophyta</taxon>
        <taxon>Magnoliopsida</taxon>
        <taxon>Liliopsida</taxon>
        <taxon>Poales</taxon>
        <taxon>Poaceae</taxon>
        <taxon>BOP clade</taxon>
        <taxon>Oryzoideae</taxon>
        <taxon>Oryzeae</taxon>
        <taxon>Zizaniinae</taxon>
        <taxon>Zizania</taxon>
    </lineage>
</organism>
<gene>
    <name evidence="2" type="ORF">GUJ93_ZPchr0015g6869</name>
</gene>
<evidence type="ECO:0000313" key="2">
    <source>
        <dbReference type="EMBL" id="KAG8083502.1"/>
    </source>
</evidence>
<proteinExistence type="predicted"/>
<dbReference type="Proteomes" id="UP000729402">
    <property type="component" value="Unassembled WGS sequence"/>
</dbReference>
<name>A0A8J5T953_ZIZPA</name>
<feature type="region of interest" description="Disordered" evidence="1">
    <location>
        <begin position="178"/>
        <end position="215"/>
    </location>
</feature>
<dbReference type="EMBL" id="JAAALK010000085">
    <property type="protein sequence ID" value="KAG8083502.1"/>
    <property type="molecule type" value="Genomic_DNA"/>
</dbReference>
<feature type="compositionally biased region" description="Pro residues" evidence="1">
    <location>
        <begin position="196"/>
        <end position="212"/>
    </location>
</feature>
<keyword evidence="3" id="KW-1185">Reference proteome</keyword>
<comment type="caution">
    <text evidence="2">The sequence shown here is derived from an EMBL/GenBank/DDBJ whole genome shotgun (WGS) entry which is preliminary data.</text>
</comment>